<proteinExistence type="predicted"/>
<comment type="caution">
    <text evidence="2">The sequence shown here is derived from an EMBL/GenBank/DDBJ whole genome shotgun (WGS) entry which is preliminary data.</text>
</comment>
<feature type="compositionally biased region" description="Polar residues" evidence="1">
    <location>
        <begin position="896"/>
        <end position="910"/>
    </location>
</feature>
<feature type="compositionally biased region" description="Polar residues" evidence="1">
    <location>
        <begin position="702"/>
        <end position="715"/>
    </location>
</feature>
<feature type="compositionally biased region" description="Polar residues" evidence="1">
    <location>
        <begin position="724"/>
        <end position="742"/>
    </location>
</feature>
<feature type="compositionally biased region" description="Polar residues" evidence="1">
    <location>
        <begin position="675"/>
        <end position="686"/>
    </location>
</feature>
<name>A0A8K0WWI5_9HYPO</name>
<dbReference type="OrthoDB" id="5427134at2759"/>
<feature type="region of interest" description="Disordered" evidence="1">
    <location>
        <begin position="851"/>
        <end position="917"/>
    </location>
</feature>
<evidence type="ECO:0000256" key="1">
    <source>
        <dbReference type="SAM" id="MobiDB-lite"/>
    </source>
</evidence>
<feature type="region of interest" description="Disordered" evidence="1">
    <location>
        <begin position="222"/>
        <end position="288"/>
    </location>
</feature>
<dbReference type="EMBL" id="JAGPNK010000002">
    <property type="protein sequence ID" value="KAH7325909.1"/>
    <property type="molecule type" value="Genomic_DNA"/>
</dbReference>
<evidence type="ECO:0000313" key="2">
    <source>
        <dbReference type="EMBL" id="KAH7325909.1"/>
    </source>
</evidence>
<sequence>MAANLYSPSNLGAAPFNIYADTPGLTRTNSNLPGGQCNYVDLTPGANGSRCGCRRFWSRQQVNTALPEQAGWCMCNHHACFHDDTPTRDGTPVPELDILPGQENERPRNAREPLSPVMDMMMNHPTAAAAGLDIPSFGAVAPLSFIHNDPILEASHHPGVPPTPRAVASLPDTLAWGDFIPSQPDPNTLPPIPPQCLIPSQTASVASSSRARYLRPFAGKGLQTLSGVSPAKPHSPLHREARIPSPTFPRPSRPGYAMPDGPREDDGRSTPRQSHGSYHDNGLPSEALKNLSDTVSGHAQRLDRLETVSFSAPNHEECHEKHDHMDLRVTDLESRVEEVEKMVNDNASIAGRHLDKADDAASQSAASIASTLASRTARSQELFSQIQTLQAQIQQLQSTVPTFAHAWEVEVVFLPFPLQKIWQKQDQFKSDSSTRDDEWTQLPMTYSTATMRSQSPFYGDWGLMDQEMDWLLPKACSDKSISDKRLRSRGLIKTVSVKAPDARSVQTAINSVFGNVFREMQLQPRQHSNDPRVSRFMGLQSAWVPLRKIHKDSRLRFLSPSEMVTPALWDVQFLSSVMMRSATPRLFVTQADAYLQDHQAFEQGWTWQRVREMSPSNYDAHDSQESISEGAKEEHWEWHEQLDATSNVHTAALAQSMRRLSHPPSHPAMSENLPRRSSSPMITRASSPLLKNRRGSRPPRISTGSMPLARQTQSPIVKPRRVSSAGNRWSSPSVQVPQSTFTKPRPRRSPSYPRNTPKWTASPSPVPFGLHEQPLSRGITPFAPATPYSNAPPLQEIRPVRGMSVGRNVPEHHSEVDMALDADIEIFQSSSDGSYKDDDDESLGSIEMVTHTQAGPSRDSQHAQLPEDEVWPGIEDQDNLSDGENIDPRYSDHASDTSSAPSEYPSTQQAWAADADGDFEIHIDEDGRFGN</sequence>
<organism evidence="2 3">
    <name type="scientific">Stachybotrys elegans</name>
    <dbReference type="NCBI Taxonomy" id="80388"/>
    <lineage>
        <taxon>Eukaryota</taxon>
        <taxon>Fungi</taxon>
        <taxon>Dikarya</taxon>
        <taxon>Ascomycota</taxon>
        <taxon>Pezizomycotina</taxon>
        <taxon>Sordariomycetes</taxon>
        <taxon>Hypocreomycetidae</taxon>
        <taxon>Hypocreales</taxon>
        <taxon>Stachybotryaceae</taxon>
        <taxon>Stachybotrys</taxon>
    </lineage>
</organism>
<feature type="compositionally biased region" description="Acidic residues" evidence="1">
    <location>
        <begin position="866"/>
        <end position="885"/>
    </location>
</feature>
<reference evidence="2" key="1">
    <citation type="journal article" date="2021" name="Nat. Commun.">
        <title>Genetic determinants of endophytism in the Arabidopsis root mycobiome.</title>
        <authorList>
            <person name="Mesny F."/>
            <person name="Miyauchi S."/>
            <person name="Thiergart T."/>
            <person name="Pickel B."/>
            <person name="Atanasova L."/>
            <person name="Karlsson M."/>
            <person name="Huettel B."/>
            <person name="Barry K.W."/>
            <person name="Haridas S."/>
            <person name="Chen C."/>
            <person name="Bauer D."/>
            <person name="Andreopoulos W."/>
            <person name="Pangilinan J."/>
            <person name="LaButti K."/>
            <person name="Riley R."/>
            <person name="Lipzen A."/>
            <person name="Clum A."/>
            <person name="Drula E."/>
            <person name="Henrissat B."/>
            <person name="Kohler A."/>
            <person name="Grigoriev I.V."/>
            <person name="Martin F.M."/>
            <person name="Hacquard S."/>
        </authorList>
    </citation>
    <scope>NUCLEOTIDE SEQUENCE</scope>
    <source>
        <strain evidence="2">MPI-CAGE-CH-0235</strain>
    </source>
</reference>
<dbReference type="AlphaFoldDB" id="A0A8K0WWI5"/>
<dbReference type="Proteomes" id="UP000813444">
    <property type="component" value="Unassembled WGS sequence"/>
</dbReference>
<feature type="region of interest" description="Disordered" evidence="1">
    <location>
        <begin position="658"/>
        <end position="766"/>
    </location>
</feature>
<protein>
    <submittedName>
        <fullName evidence="2">Uncharacterized protein</fullName>
    </submittedName>
</protein>
<evidence type="ECO:0000313" key="3">
    <source>
        <dbReference type="Proteomes" id="UP000813444"/>
    </source>
</evidence>
<gene>
    <name evidence="2" type="ORF">B0I35DRAFT_474637</name>
</gene>
<keyword evidence="3" id="KW-1185">Reference proteome</keyword>
<accession>A0A8K0WWI5</accession>
<feature type="compositionally biased region" description="Basic and acidic residues" evidence="1">
    <location>
        <begin position="886"/>
        <end position="895"/>
    </location>
</feature>